<dbReference type="EMBL" id="CCMZ01000029">
    <property type="protein sequence ID" value="CDX21290.1"/>
    <property type="molecule type" value="Genomic_DNA"/>
</dbReference>
<name>A0A090E2J9_MESPL</name>
<reference evidence="4" key="1">
    <citation type="submission" date="2014-08" db="EMBL/GenBank/DDBJ databases">
        <authorList>
            <person name="Moulin L."/>
        </authorList>
    </citation>
    <scope>NUCLEOTIDE SEQUENCE [LARGE SCALE GENOMIC DNA]</scope>
</reference>
<dbReference type="PANTHER" id="PTHR43236">
    <property type="entry name" value="ANTITOXIN HIGA1"/>
    <property type="match status" value="1"/>
</dbReference>
<feature type="domain" description="IrrE N-terminal-like" evidence="2">
    <location>
        <begin position="44"/>
        <end position="173"/>
    </location>
</feature>
<dbReference type="AlphaFoldDB" id="A0A090E2J9"/>
<gene>
    <name evidence="3" type="ORF">MPL3356_350036</name>
</gene>
<feature type="compositionally biased region" description="Acidic residues" evidence="1">
    <location>
        <begin position="275"/>
        <end position="287"/>
    </location>
</feature>
<sequence length="300" mass="34388">MTVSRIDLADAATPEKLVLEIFRHEPDLKIPVPIEDLCRQLDIVDIMPLDTEGYEGGLITPADKFEGSILYNRLSPRRRRRFTIAHELAHFLMPSHMPSADGRFLCKMSDMLALQAGEADKRLRMEVEANRFAAHILMPAPFFRKDVAFGKDPNLNQLIKLADRYDVSKEAASRSYVRYRDEPVAIVIVHNGTVQRVYREQSKFPYLSTRQGAPVSAYSLLRRRKHEEGVASEIDQTDAGVWLDVQRGQRPPQLYEQVLAQREGYALIMLSIEPQIDEDEEDPEDDLTSAQRLKRRLSSR</sequence>
<dbReference type="PANTHER" id="PTHR43236:SF1">
    <property type="entry name" value="BLL7220 PROTEIN"/>
    <property type="match status" value="1"/>
</dbReference>
<dbReference type="Proteomes" id="UP000045285">
    <property type="component" value="Unassembled WGS sequence"/>
</dbReference>
<organism evidence="3 4">
    <name type="scientific">Mesorhizobium plurifarium</name>
    <dbReference type="NCBI Taxonomy" id="69974"/>
    <lineage>
        <taxon>Bacteria</taxon>
        <taxon>Pseudomonadati</taxon>
        <taxon>Pseudomonadota</taxon>
        <taxon>Alphaproteobacteria</taxon>
        <taxon>Hyphomicrobiales</taxon>
        <taxon>Phyllobacteriaceae</taxon>
        <taxon>Mesorhizobium</taxon>
    </lineage>
</organism>
<proteinExistence type="predicted"/>
<dbReference type="InterPro" id="IPR052345">
    <property type="entry name" value="Rad_response_metalloprotease"/>
</dbReference>
<dbReference type="Pfam" id="PF06114">
    <property type="entry name" value="Peptidase_M78"/>
    <property type="match status" value="1"/>
</dbReference>
<evidence type="ECO:0000313" key="4">
    <source>
        <dbReference type="Proteomes" id="UP000045285"/>
    </source>
</evidence>
<protein>
    <recommendedName>
        <fullName evidence="2">IrrE N-terminal-like domain-containing protein</fullName>
    </recommendedName>
</protein>
<dbReference type="InterPro" id="IPR010359">
    <property type="entry name" value="IrrE_HExxH"/>
</dbReference>
<feature type="region of interest" description="Disordered" evidence="1">
    <location>
        <begin position="275"/>
        <end position="300"/>
    </location>
</feature>
<dbReference type="Gene3D" id="1.10.10.2910">
    <property type="match status" value="1"/>
</dbReference>
<keyword evidence="4" id="KW-1185">Reference proteome</keyword>
<evidence type="ECO:0000259" key="2">
    <source>
        <dbReference type="Pfam" id="PF06114"/>
    </source>
</evidence>
<evidence type="ECO:0000313" key="3">
    <source>
        <dbReference type="EMBL" id="CDX21290.1"/>
    </source>
</evidence>
<accession>A0A090E2J9</accession>
<evidence type="ECO:0000256" key="1">
    <source>
        <dbReference type="SAM" id="MobiDB-lite"/>
    </source>
</evidence>